<reference evidence="3" key="1">
    <citation type="submission" date="2016-10" db="EMBL/GenBank/DDBJ databases">
        <authorList>
            <person name="Varghese N."/>
            <person name="Submissions S."/>
        </authorList>
    </citation>
    <scope>NUCLEOTIDE SEQUENCE [LARGE SCALE GENOMIC DNA]</scope>
    <source>
        <strain evidence="3">CGMCC 1.7736</strain>
    </source>
</reference>
<evidence type="ECO:0000313" key="2">
    <source>
        <dbReference type="EMBL" id="SFR71297.1"/>
    </source>
</evidence>
<gene>
    <name evidence="2" type="ORF">SAMN04487947_3820</name>
</gene>
<sequence>MSSEEHEHEGEHEHEDEEALTECPECGAEITGEESLESKTVPELRVDSGSVYAKGKNDLWLCKGCRATLGVKLRER</sequence>
<dbReference type="OrthoDB" id="336689at2157"/>
<keyword evidence="3" id="KW-1185">Reference proteome</keyword>
<feature type="region of interest" description="Disordered" evidence="1">
    <location>
        <begin position="1"/>
        <end position="21"/>
    </location>
</feature>
<dbReference type="RefSeq" id="WP_089810642.1">
    <property type="nucleotide sequence ID" value="NZ_FOYT01000005.1"/>
</dbReference>
<protein>
    <submittedName>
        <fullName evidence="2">Uncharacterized protein</fullName>
    </submittedName>
</protein>
<proteinExistence type="predicted"/>
<feature type="compositionally biased region" description="Basic and acidic residues" evidence="1">
    <location>
        <begin position="1"/>
        <end position="13"/>
    </location>
</feature>
<dbReference type="STRING" id="553469.SAMN04487947_3820"/>
<organism evidence="2 3">
    <name type="scientific">Halogeometricum rufum</name>
    <dbReference type="NCBI Taxonomy" id="553469"/>
    <lineage>
        <taxon>Archaea</taxon>
        <taxon>Methanobacteriati</taxon>
        <taxon>Methanobacteriota</taxon>
        <taxon>Stenosarchaea group</taxon>
        <taxon>Halobacteria</taxon>
        <taxon>Halobacteriales</taxon>
        <taxon>Haloferacaceae</taxon>
        <taxon>Halogeometricum</taxon>
    </lineage>
</organism>
<dbReference type="Proteomes" id="UP000198531">
    <property type="component" value="Unassembled WGS sequence"/>
</dbReference>
<evidence type="ECO:0000313" key="3">
    <source>
        <dbReference type="Proteomes" id="UP000198531"/>
    </source>
</evidence>
<evidence type="ECO:0000256" key="1">
    <source>
        <dbReference type="SAM" id="MobiDB-lite"/>
    </source>
</evidence>
<dbReference type="EMBL" id="FOYT01000005">
    <property type="protein sequence ID" value="SFR71297.1"/>
    <property type="molecule type" value="Genomic_DNA"/>
</dbReference>
<accession>A0A1I6IX45</accession>
<dbReference type="AlphaFoldDB" id="A0A1I6IX45"/>
<name>A0A1I6IX45_9EURY</name>